<feature type="compositionally biased region" description="Basic residues" evidence="1">
    <location>
        <begin position="21"/>
        <end position="36"/>
    </location>
</feature>
<feature type="compositionally biased region" description="Basic and acidic residues" evidence="1">
    <location>
        <begin position="1"/>
        <end position="20"/>
    </location>
</feature>
<comment type="caution">
    <text evidence="2">The sequence shown here is derived from an EMBL/GenBank/DDBJ whole genome shotgun (WGS) entry which is preliminary data.</text>
</comment>
<dbReference type="AlphaFoldDB" id="A0A501WEA7"/>
<evidence type="ECO:0000256" key="1">
    <source>
        <dbReference type="SAM" id="MobiDB-lite"/>
    </source>
</evidence>
<feature type="region of interest" description="Disordered" evidence="1">
    <location>
        <begin position="176"/>
        <end position="247"/>
    </location>
</feature>
<feature type="compositionally biased region" description="Basic and acidic residues" evidence="1">
    <location>
        <begin position="176"/>
        <end position="189"/>
    </location>
</feature>
<dbReference type="RefSeq" id="WP_140456016.1">
    <property type="nucleotide sequence ID" value="NZ_VFRP01000034.1"/>
</dbReference>
<feature type="compositionally biased region" description="Low complexity" evidence="1">
    <location>
        <begin position="195"/>
        <end position="206"/>
    </location>
</feature>
<evidence type="ECO:0000313" key="2">
    <source>
        <dbReference type="EMBL" id="TPE47172.1"/>
    </source>
</evidence>
<reference evidence="2 3" key="1">
    <citation type="submission" date="2019-06" db="EMBL/GenBank/DDBJ databases">
        <title>A novel bacterium of genus Amaricoccus, isolated from marine sediment.</title>
        <authorList>
            <person name="Huang H."/>
            <person name="Mo K."/>
            <person name="Hu Y."/>
        </authorList>
    </citation>
    <scope>NUCLEOTIDE SEQUENCE [LARGE SCALE GENOMIC DNA]</scope>
    <source>
        <strain evidence="2 3">HB172011</strain>
    </source>
</reference>
<feature type="compositionally biased region" description="Basic and acidic residues" evidence="1">
    <location>
        <begin position="238"/>
        <end position="247"/>
    </location>
</feature>
<feature type="region of interest" description="Disordered" evidence="1">
    <location>
        <begin position="133"/>
        <end position="153"/>
    </location>
</feature>
<organism evidence="2 3">
    <name type="scientific">Amaricoccus solimangrovi</name>
    <dbReference type="NCBI Taxonomy" id="2589815"/>
    <lineage>
        <taxon>Bacteria</taxon>
        <taxon>Pseudomonadati</taxon>
        <taxon>Pseudomonadota</taxon>
        <taxon>Alphaproteobacteria</taxon>
        <taxon>Rhodobacterales</taxon>
        <taxon>Paracoccaceae</taxon>
        <taxon>Amaricoccus</taxon>
    </lineage>
</organism>
<feature type="region of interest" description="Disordered" evidence="1">
    <location>
        <begin position="1"/>
        <end position="55"/>
    </location>
</feature>
<dbReference type="Proteomes" id="UP000319255">
    <property type="component" value="Unassembled WGS sequence"/>
</dbReference>
<sequence>MSEADLRDRSRNHKKSLESRRAKHARKLAAARKRKELKSAKEKRRRESEKLKRELDEVRTAGQAVTLLGASADNAQGHGGAEIAITPAMATRDDIRQGVIDHLGDEVMNAFRSLVMARKVGSYLGGSTIIRADPVMSSGGPKSEPKRDRRLQDVDLSAFSSAERAEILERIRQSREAARKRAKVKERAERKRKAAAMSALKKAAGAVPRKPTIEVPRTPQHNEGAPSRRKAQLTIQGRRVDHEGEGD</sequence>
<evidence type="ECO:0000313" key="3">
    <source>
        <dbReference type="Proteomes" id="UP000319255"/>
    </source>
</evidence>
<feature type="compositionally biased region" description="Basic and acidic residues" evidence="1">
    <location>
        <begin position="37"/>
        <end position="55"/>
    </location>
</feature>
<name>A0A501WEA7_9RHOB</name>
<dbReference type="EMBL" id="VFRP01000034">
    <property type="protein sequence ID" value="TPE47172.1"/>
    <property type="molecule type" value="Genomic_DNA"/>
</dbReference>
<keyword evidence="3" id="KW-1185">Reference proteome</keyword>
<gene>
    <name evidence="2" type="ORF">FJM51_20615</name>
</gene>
<protein>
    <submittedName>
        <fullName evidence="2">Uncharacterized protein</fullName>
    </submittedName>
</protein>
<proteinExistence type="predicted"/>
<accession>A0A501WEA7</accession>
<feature type="compositionally biased region" description="Basic and acidic residues" evidence="1">
    <location>
        <begin position="143"/>
        <end position="153"/>
    </location>
</feature>